<keyword evidence="1 2" id="KW-0103">Bromodomain</keyword>
<dbReference type="Pfam" id="PF00439">
    <property type="entry name" value="Bromodomain"/>
    <property type="match status" value="1"/>
</dbReference>
<feature type="coiled-coil region" evidence="3">
    <location>
        <begin position="72"/>
        <end position="106"/>
    </location>
</feature>
<dbReference type="GeneTree" id="ENSGT00530000064262"/>
<dbReference type="Proteomes" id="UP000007635">
    <property type="component" value="Chromosome VII"/>
</dbReference>
<dbReference type="eggNOG" id="ENOG502QRPS">
    <property type="taxonomic scope" value="Eukaryota"/>
</dbReference>
<accession>G3QBQ8</accession>
<evidence type="ECO:0000256" key="1">
    <source>
        <dbReference type="ARBA" id="ARBA00023117"/>
    </source>
</evidence>
<dbReference type="Bgee" id="ENSGACG00000020660">
    <property type="expression patterns" value="Expressed in diencephalon and 4 other cell types or tissues"/>
</dbReference>
<protein>
    <recommendedName>
        <fullName evidence="6">Bromo domain-containing protein</fullName>
    </recommendedName>
</protein>
<dbReference type="InterPro" id="IPR037966">
    <property type="entry name" value="Brd8_Bromo_dom"/>
</dbReference>
<feature type="signal peptide" evidence="5">
    <location>
        <begin position="1"/>
        <end position="19"/>
    </location>
</feature>
<dbReference type="PANTHER" id="PTHR15398:SF13">
    <property type="entry name" value="BROMODOMAIN-CONTAINING PROTEIN 8"/>
    <property type="match status" value="1"/>
</dbReference>
<evidence type="ECO:0000256" key="2">
    <source>
        <dbReference type="PROSITE-ProRule" id="PRU00035"/>
    </source>
</evidence>
<dbReference type="InParanoid" id="G3QBQ8"/>
<dbReference type="OMA" id="ANHRFAN"/>
<dbReference type="PROSITE" id="PS50014">
    <property type="entry name" value="BROMODOMAIN_2"/>
    <property type="match status" value="1"/>
</dbReference>
<evidence type="ECO:0000256" key="4">
    <source>
        <dbReference type="SAM" id="MobiDB-lite"/>
    </source>
</evidence>
<sequence length="469" mass="51371">MGLSCLLVFHLNRVSVSRAIKPFAEPGRPPDWFSHKHCASKYSELLETAEAPKQKCGAGGEVVETAKDVMVRRLTADRVDALRELIKETQEKHRKLKREAELIQAGCLDSKLEELWGDILQKKKLEEKEAELKRKNTNTAYKGIAFAFSCVCVSVILASKIFWCAPMLSHLLEAGPAQFSAPLAFVVAASSAAPTSAAPPVSVDSTASANTGPSALTQTCFNYKMMDDELDVLRLCAERPLPPGCRPVDGEDKVAALGQGDATVSYVGDGLDLKTVGDIIAIIKGEVKIFTAVFVTTDAHKMWKKAIMLVWRAAANHRYANVFLQPVTDDIAPGYHGIVQRPVDLAAIKKSIEAGLIRNTAEFQRDIMLMFQNAVMYNSLDHDVNHMALEMQRDVLEQIQQFLATQLIVETSESGTSGKSLSGRESSRKQDAPDEDAVSMSSPAFLLSLFDGGTRGRRCTVEADLKMKK</sequence>
<evidence type="ECO:0000259" key="6">
    <source>
        <dbReference type="PROSITE" id="PS50014"/>
    </source>
</evidence>
<keyword evidence="8" id="KW-1185">Reference proteome</keyword>
<organism evidence="7 8">
    <name type="scientific">Gasterosteus aculeatus aculeatus</name>
    <name type="common">three-spined stickleback</name>
    <dbReference type="NCBI Taxonomy" id="481459"/>
    <lineage>
        <taxon>Eukaryota</taxon>
        <taxon>Metazoa</taxon>
        <taxon>Chordata</taxon>
        <taxon>Craniata</taxon>
        <taxon>Vertebrata</taxon>
        <taxon>Euteleostomi</taxon>
        <taxon>Actinopterygii</taxon>
        <taxon>Neopterygii</taxon>
        <taxon>Teleostei</taxon>
        <taxon>Neoteleostei</taxon>
        <taxon>Acanthomorphata</taxon>
        <taxon>Eupercaria</taxon>
        <taxon>Perciformes</taxon>
        <taxon>Cottioidei</taxon>
        <taxon>Gasterosteales</taxon>
        <taxon>Gasterosteidae</taxon>
        <taxon>Gasterosteus</taxon>
    </lineage>
</organism>
<dbReference type="SUPFAM" id="SSF47370">
    <property type="entry name" value="Bromodomain"/>
    <property type="match status" value="1"/>
</dbReference>
<dbReference type="Ensembl" id="ENSGACT00000027376.2">
    <property type="protein sequence ID" value="ENSGACP00000027324.2"/>
    <property type="gene ID" value="ENSGACG00000020660.2"/>
</dbReference>
<evidence type="ECO:0000313" key="7">
    <source>
        <dbReference type="Ensembl" id="ENSGACP00000027324.2"/>
    </source>
</evidence>
<keyword evidence="3" id="KW-0175">Coiled coil</keyword>
<reference evidence="7 8" key="1">
    <citation type="journal article" date="2021" name="G3 (Bethesda)">
        <title>Improved contiguity of the threespine stickleback genome using long-read sequencing.</title>
        <authorList>
            <person name="Nath S."/>
            <person name="Shaw D.E."/>
            <person name="White M.A."/>
        </authorList>
    </citation>
    <scope>NUCLEOTIDE SEQUENCE [LARGE SCALE GENOMIC DNA]</scope>
    <source>
        <strain evidence="7 8">Lake Benthic</strain>
    </source>
</reference>
<evidence type="ECO:0000256" key="3">
    <source>
        <dbReference type="SAM" id="Coils"/>
    </source>
</evidence>
<reference evidence="7" key="3">
    <citation type="submission" date="2025-09" db="UniProtKB">
        <authorList>
            <consortium name="Ensembl"/>
        </authorList>
    </citation>
    <scope>IDENTIFICATION</scope>
</reference>
<dbReference type="GO" id="GO:0035267">
    <property type="term" value="C:NuA4 histone acetyltransferase complex"/>
    <property type="evidence" value="ECO:0007669"/>
    <property type="project" value="TreeGrafter"/>
</dbReference>
<feature type="compositionally biased region" description="Polar residues" evidence="4">
    <location>
        <begin position="414"/>
        <end position="424"/>
    </location>
</feature>
<dbReference type="PANTHER" id="PTHR15398">
    <property type="entry name" value="BROMODOMAIN-CONTAINING PROTEIN 8"/>
    <property type="match status" value="1"/>
</dbReference>
<dbReference type="InterPro" id="IPR001487">
    <property type="entry name" value="Bromodomain"/>
</dbReference>
<feature type="domain" description="Bromo" evidence="6">
    <location>
        <begin position="315"/>
        <end position="385"/>
    </location>
</feature>
<dbReference type="AlphaFoldDB" id="G3QBQ8"/>
<feature type="chain" id="PRO_5043870313" description="Bromo domain-containing protein" evidence="5">
    <location>
        <begin position="20"/>
        <end position="469"/>
    </location>
</feature>
<evidence type="ECO:0000313" key="8">
    <source>
        <dbReference type="Proteomes" id="UP000007635"/>
    </source>
</evidence>
<keyword evidence="5" id="KW-0732">Signal</keyword>
<dbReference type="CDD" id="cd05507">
    <property type="entry name" value="Bromo_brd8_like"/>
    <property type="match status" value="1"/>
</dbReference>
<reference evidence="7" key="2">
    <citation type="submission" date="2025-08" db="UniProtKB">
        <authorList>
            <consortium name="Ensembl"/>
        </authorList>
    </citation>
    <scope>IDENTIFICATION</scope>
</reference>
<dbReference type="InterPro" id="IPR036427">
    <property type="entry name" value="Bromodomain-like_sf"/>
</dbReference>
<proteinExistence type="predicted"/>
<name>G3QBQ8_GASAC</name>
<feature type="region of interest" description="Disordered" evidence="4">
    <location>
        <begin position="414"/>
        <end position="439"/>
    </location>
</feature>
<dbReference type="SMART" id="SM00297">
    <property type="entry name" value="BROMO"/>
    <property type="match status" value="1"/>
</dbReference>
<dbReference type="STRING" id="69293.ENSGACP00000027324"/>
<dbReference type="PRINTS" id="PR00503">
    <property type="entry name" value="BROMODOMAIN"/>
</dbReference>
<dbReference type="Gene3D" id="1.20.920.10">
    <property type="entry name" value="Bromodomain-like"/>
    <property type="match status" value="1"/>
</dbReference>
<evidence type="ECO:0000256" key="5">
    <source>
        <dbReference type="SAM" id="SignalP"/>
    </source>
</evidence>